<dbReference type="Proteomes" id="UP000183417">
    <property type="component" value="Unassembled WGS sequence"/>
</dbReference>
<accession>A0A1H3PEK0</accession>
<keyword evidence="1" id="KW-0067">ATP-binding</keyword>
<reference evidence="2 3" key="1">
    <citation type="submission" date="2016-10" db="EMBL/GenBank/DDBJ databases">
        <authorList>
            <person name="de Groot N.N."/>
        </authorList>
    </citation>
    <scope>NUCLEOTIDE SEQUENCE [LARGE SCALE GENOMIC DNA]</scope>
    <source>
        <strain evidence="2 3">LMG 24775</strain>
    </source>
</reference>
<keyword evidence="1 2" id="KW-0418">Kinase</keyword>
<protein>
    <recommendedName>
        <fullName evidence="1">Anhydro-N-acetylmuramic acid kinase</fullName>
        <ecNumber evidence="1">2.7.1.170</ecNumber>
    </recommendedName>
    <alternativeName>
        <fullName evidence="1">AnhMurNAc kinase</fullName>
    </alternativeName>
</protein>
<dbReference type="AlphaFoldDB" id="A0A1H3PEK0"/>
<gene>
    <name evidence="1" type="primary">anmK</name>
    <name evidence="2" type="ORF">SAMN05421547_110124</name>
</gene>
<dbReference type="CDD" id="cd24050">
    <property type="entry name" value="ASKHA_NBD_ANMK"/>
    <property type="match status" value="1"/>
</dbReference>
<evidence type="ECO:0000313" key="2">
    <source>
        <dbReference type="EMBL" id="SDY99500.1"/>
    </source>
</evidence>
<dbReference type="PANTHER" id="PTHR30605">
    <property type="entry name" value="ANHYDRO-N-ACETYLMURAMIC ACID KINASE"/>
    <property type="match status" value="1"/>
</dbReference>
<dbReference type="UniPathway" id="UPA00343"/>
<dbReference type="GO" id="GO:0016773">
    <property type="term" value="F:phosphotransferase activity, alcohol group as acceptor"/>
    <property type="evidence" value="ECO:0007669"/>
    <property type="project" value="UniProtKB-UniRule"/>
</dbReference>
<keyword evidence="1" id="KW-0119">Carbohydrate metabolism</keyword>
<organism evidence="2 3">
    <name type="scientific">Delftia lacustris</name>
    <dbReference type="NCBI Taxonomy" id="558537"/>
    <lineage>
        <taxon>Bacteria</taxon>
        <taxon>Pseudomonadati</taxon>
        <taxon>Pseudomonadota</taxon>
        <taxon>Betaproteobacteria</taxon>
        <taxon>Burkholderiales</taxon>
        <taxon>Comamonadaceae</taxon>
        <taxon>Delftia</taxon>
    </lineage>
</organism>
<dbReference type="GO" id="GO:0097175">
    <property type="term" value="P:1,6-anhydro-N-acetyl-beta-muramic acid catabolic process"/>
    <property type="evidence" value="ECO:0007669"/>
    <property type="project" value="UniProtKB-UniRule"/>
</dbReference>
<dbReference type="RefSeq" id="WP_074922467.1">
    <property type="nucleotide sequence ID" value="NZ_CP141274.1"/>
</dbReference>
<comment type="catalytic activity">
    <reaction evidence="1">
        <text>1,6-anhydro-N-acetyl-beta-muramate + ATP + H2O = N-acetyl-D-muramate 6-phosphate + ADP + H(+)</text>
        <dbReference type="Rhea" id="RHEA:24952"/>
        <dbReference type="ChEBI" id="CHEBI:15377"/>
        <dbReference type="ChEBI" id="CHEBI:15378"/>
        <dbReference type="ChEBI" id="CHEBI:30616"/>
        <dbReference type="ChEBI" id="CHEBI:58690"/>
        <dbReference type="ChEBI" id="CHEBI:58722"/>
        <dbReference type="ChEBI" id="CHEBI:456216"/>
        <dbReference type="EC" id="2.7.1.170"/>
    </reaction>
</comment>
<dbReference type="GeneID" id="94690039"/>
<keyword evidence="1" id="KW-0547">Nucleotide-binding</keyword>
<dbReference type="Gene3D" id="3.30.420.40">
    <property type="match status" value="2"/>
</dbReference>
<dbReference type="PANTHER" id="PTHR30605:SF0">
    <property type="entry name" value="ANHYDRO-N-ACETYLMURAMIC ACID KINASE"/>
    <property type="match status" value="1"/>
</dbReference>
<dbReference type="InterPro" id="IPR043129">
    <property type="entry name" value="ATPase_NBD"/>
</dbReference>
<dbReference type="SUPFAM" id="SSF53067">
    <property type="entry name" value="Actin-like ATPase domain"/>
    <property type="match status" value="1"/>
</dbReference>
<name>A0A1H3PEK0_9BURK</name>
<dbReference type="EC" id="2.7.1.170" evidence="1"/>
<comment type="pathway">
    <text evidence="1">Amino-sugar metabolism; 1,6-anhydro-N-acetylmuramate degradation.</text>
</comment>
<proteinExistence type="inferred from homology"/>
<dbReference type="GO" id="GO:0009254">
    <property type="term" value="P:peptidoglycan turnover"/>
    <property type="evidence" value="ECO:0007669"/>
    <property type="project" value="UniProtKB-UniRule"/>
</dbReference>
<keyword evidence="1" id="KW-0808">Transferase</keyword>
<comment type="function">
    <text evidence="1">Catalyzes the specific phosphorylation of 1,6-anhydro-N-acetylmuramic acid (anhMurNAc) with the simultaneous cleavage of the 1,6-anhydro ring, generating MurNAc-6-P. Is required for the utilization of anhMurNAc either imported from the medium or derived from its own cell wall murein, and thus plays a role in cell wall recycling.</text>
</comment>
<dbReference type="GO" id="GO:0005524">
    <property type="term" value="F:ATP binding"/>
    <property type="evidence" value="ECO:0007669"/>
    <property type="project" value="UniProtKB-UniRule"/>
</dbReference>
<evidence type="ECO:0000256" key="1">
    <source>
        <dbReference type="HAMAP-Rule" id="MF_01270"/>
    </source>
</evidence>
<sequence length="382" mass="39313">MNQPAPSPIAHRYCIGLMSGTSLDGVDGVLVDFAEGTQVLWHASRGFDAALRAELLALNTPEGRDELHRAALAANALARSYAEVVRELLQATGLAPGQIAAIGAHGQTVRHRPQMFDGTGYTLQLNSPALLAELSGVAVVADLRSRDVAAGGQGAPLVPAFHQGVFGRPGETVLVLNIGGIANLSVLAGDGTVLGFDCGPGNALMDGWCQTHTGQPYDDGGQWAATGQVLPALLDRLLAEPFLQQPPPKSTGRDLFHADWLAGHLSASATSAADARPADVQATLTEFTARACASAVQRFGRGGGELLVCGGGAFNTQLMQRIAALLPGVAVDTTAARGLPPQQVEAAAFAWLARQALLGLPGNLPAVTGARGPRILGAIHPA</sequence>
<comment type="pathway">
    <text evidence="1">Cell wall biogenesis; peptidoglycan recycling.</text>
</comment>
<dbReference type="GO" id="GO:0006040">
    <property type="term" value="P:amino sugar metabolic process"/>
    <property type="evidence" value="ECO:0007669"/>
    <property type="project" value="InterPro"/>
</dbReference>
<dbReference type="HAMAP" id="MF_01270">
    <property type="entry name" value="AnhMurNAc_kinase"/>
    <property type="match status" value="1"/>
</dbReference>
<dbReference type="NCBIfam" id="NF007139">
    <property type="entry name" value="PRK09585.1-3"/>
    <property type="match status" value="1"/>
</dbReference>
<dbReference type="Pfam" id="PF03702">
    <property type="entry name" value="AnmK"/>
    <property type="match status" value="1"/>
</dbReference>
<comment type="similarity">
    <text evidence="1">Belongs to the anhydro-N-acetylmuramic acid kinase family.</text>
</comment>
<dbReference type="GO" id="GO:0016301">
    <property type="term" value="F:kinase activity"/>
    <property type="evidence" value="ECO:0007669"/>
    <property type="project" value="UniProtKB-KW"/>
</dbReference>
<evidence type="ECO:0000313" key="3">
    <source>
        <dbReference type="Proteomes" id="UP000183417"/>
    </source>
</evidence>
<dbReference type="UniPathway" id="UPA00544"/>
<feature type="binding site" evidence="1">
    <location>
        <begin position="20"/>
        <end position="27"/>
    </location>
    <ligand>
        <name>ATP</name>
        <dbReference type="ChEBI" id="CHEBI:30616"/>
    </ligand>
</feature>
<dbReference type="EMBL" id="FNPE01000010">
    <property type="protein sequence ID" value="SDY99500.1"/>
    <property type="molecule type" value="Genomic_DNA"/>
</dbReference>
<dbReference type="InterPro" id="IPR005338">
    <property type="entry name" value="Anhydro_N_Ac-Mur_kinase"/>
</dbReference>